<evidence type="ECO:0000313" key="2">
    <source>
        <dbReference type="EMBL" id="AJE23175.1"/>
    </source>
</evidence>
<keyword evidence="1" id="KW-0732">Signal</keyword>
<organism evidence="2 3">
    <name type="scientific">Azotobacter chroococcum NCIMB 8003</name>
    <dbReference type="NCBI Taxonomy" id="1328314"/>
    <lineage>
        <taxon>Bacteria</taxon>
        <taxon>Pseudomonadati</taxon>
        <taxon>Pseudomonadota</taxon>
        <taxon>Gammaproteobacteria</taxon>
        <taxon>Pseudomonadales</taxon>
        <taxon>Pseudomonadaceae</taxon>
        <taxon>Azotobacter</taxon>
    </lineage>
</organism>
<dbReference type="Proteomes" id="UP000068210">
    <property type="component" value="Chromosome"/>
</dbReference>
<dbReference type="EMBL" id="CP010415">
    <property type="protein sequence ID" value="AJE23175.1"/>
    <property type="molecule type" value="Genomic_DNA"/>
</dbReference>
<reference evidence="2 3" key="1">
    <citation type="journal article" date="2015" name="PLoS ONE">
        <title>Azotobacter Genomes: The Genome of Azotobacter chroococcum NCIMB 8003 (ATCC 4412).</title>
        <authorList>
            <person name="Robson R.L."/>
            <person name="Jones R."/>
            <person name="Robson R.M."/>
            <person name="Schwartz A."/>
            <person name="Richardson T.H."/>
        </authorList>
    </citation>
    <scope>NUCLEOTIDE SEQUENCE [LARGE SCALE GENOMIC DNA]</scope>
    <source>
        <strain evidence="2 3">NCIMB 8003</strain>
    </source>
</reference>
<dbReference type="KEGG" id="acx:Achr_37880"/>
<gene>
    <name evidence="2" type="ORF">Achr_37880</name>
</gene>
<dbReference type="Gene3D" id="2.30.140.50">
    <property type="entry name" value="Protein of unknown function DUF2790"/>
    <property type="match status" value="1"/>
</dbReference>
<dbReference type="InterPro" id="IPR021245">
    <property type="entry name" value="DUF2790"/>
</dbReference>
<evidence type="ECO:0000313" key="3">
    <source>
        <dbReference type="Proteomes" id="UP000068210"/>
    </source>
</evidence>
<name>A0A0C4WTY9_9GAMM</name>
<dbReference type="STRING" id="1328314.Achr_37880"/>
<sequence length="88" mass="9642">MKALTLLALAGFSCMAAAEGRMLAMNDTSAANAERYDYSMDLDIARVIRTDEIPDVCAVVPIRMVYEDSRGERHTIEYSVMGRGCGGF</sequence>
<dbReference type="RefSeq" id="WP_039806661.1">
    <property type="nucleotide sequence ID" value="NZ_CP010415.1"/>
</dbReference>
<dbReference type="AlphaFoldDB" id="A0A0C4WTY9"/>
<accession>A0A0C4WTY9</accession>
<protein>
    <recommendedName>
        <fullName evidence="4">Type IIA topoisomerase (DNA gyrase/topo II, topoisomerase IV), A subunit</fullName>
    </recommendedName>
</protein>
<feature type="signal peptide" evidence="1">
    <location>
        <begin position="1"/>
        <end position="18"/>
    </location>
</feature>
<evidence type="ECO:0000256" key="1">
    <source>
        <dbReference type="SAM" id="SignalP"/>
    </source>
</evidence>
<proteinExistence type="predicted"/>
<dbReference type="Pfam" id="PF10976">
    <property type="entry name" value="DUF2790"/>
    <property type="match status" value="1"/>
</dbReference>
<dbReference type="HOGENOM" id="CLU_163360_2_1_6"/>
<feature type="chain" id="PRO_5002181295" description="Type IIA topoisomerase (DNA gyrase/topo II, topoisomerase IV), A subunit" evidence="1">
    <location>
        <begin position="19"/>
        <end position="88"/>
    </location>
</feature>
<evidence type="ECO:0008006" key="4">
    <source>
        <dbReference type="Google" id="ProtNLM"/>
    </source>
</evidence>
<keyword evidence="3" id="KW-1185">Reference proteome</keyword>